<dbReference type="GeneID" id="25908664"/>
<name>A0A0L0FRQ4_9EUKA</name>
<reference evidence="7 8" key="1">
    <citation type="submission" date="2011-02" db="EMBL/GenBank/DDBJ databases">
        <title>The Genome Sequence of Sphaeroforma arctica JP610.</title>
        <authorList>
            <consortium name="The Broad Institute Genome Sequencing Platform"/>
            <person name="Russ C."/>
            <person name="Cuomo C."/>
            <person name="Young S.K."/>
            <person name="Zeng Q."/>
            <person name="Gargeya S."/>
            <person name="Alvarado L."/>
            <person name="Berlin A."/>
            <person name="Chapman S.B."/>
            <person name="Chen Z."/>
            <person name="Freedman E."/>
            <person name="Gellesch M."/>
            <person name="Goldberg J."/>
            <person name="Griggs A."/>
            <person name="Gujja S."/>
            <person name="Heilman E."/>
            <person name="Heiman D."/>
            <person name="Howarth C."/>
            <person name="Mehta T."/>
            <person name="Neiman D."/>
            <person name="Pearson M."/>
            <person name="Roberts A."/>
            <person name="Saif S."/>
            <person name="Shea T."/>
            <person name="Shenoy N."/>
            <person name="Sisk P."/>
            <person name="Stolte C."/>
            <person name="Sykes S."/>
            <person name="White J."/>
            <person name="Yandava C."/>
            <person name="Burger G."/>
            <person name="Gray M.W."/>
            <person name="Holland P.W.H."/>
            <person name="King N."/>
            <person name="Lang F.B.F."/>
            <person name="Roger A.J."/>
            <person name="Ruiz-Trillo I."/>
            <person name="Haas B."/>
            <person name="Nusbaum C."/>
            <person name="Birren B."/>
        </authorList>
    </citation>
    <scope>NUCLEOTIDE SEQUENCE [LARGE SCALE GENOMIC DNA]</scope>
    <source>
        <strain evidence="7 8">JP610</strain>
    </source>
</reference>
<keyword evidence="8" id="KW-1185">Reference proteome</keyword>
<dbReference type="Proteomes" id="UP000054560">
    <property type="component" value="Unassembled WGS sequence"/>
</dbReference>
<dbReference type="AlphaFoldDB" id="A0A0L0FRQ4"/>
<dbReference type="OrthoDB" id="18408at2759"/>
<comment type="similarity">
    <text evidence="2 6">Belongs to the OST5 family.</text>
</comment>
<sequence length="63" mass="6661">MYPVAVFALFALGLAFVTIFALYEVRTPSSAKSLVNEVGLSALSSVFLGLGTLILMLWAGLPI</sequence>
<evidence type="ECO:0000256" key="6">
    <source>
        <dbReference type="RuleBase" id="RU367008"/>
    </source>
</evidence>
<evidence type="ECO:0000256" key="1">
    <source>
        <dbReference type="ARBA" id="ARBA00004141"/>
    </source>
</evidence>
<feature type="transmembrane region" description="Helical" evidence="6">
    <location>
        <begin position="41"/>
        <end position="61"/>
    </location>
</feature>
<evidence type="ECO:0000256" key="4">
    <source>
        <dbReference type="ARBA" id="ARBA00022989"/>
    </source>
</evidence>
<proteinExistence type="inferred from homology"/>
<dbReference type="GO" id="GO:0008250">
    <property type="term" value="C:oligosaccharyltransferase complex"/>
    <property type="evidence" value="ECO:0007669"/>
    <property type="project" value="UniProtKB-UniRule"/>
</dbReference>
<gene>
    <name evidence="7" type="ORF">SARC_08160</name>
</gene>
<dbReference type="InterPro" id="IPR007915">
    <property type="entry name" value="TMEM258/Ost5"/>
</dbReference>
<keyword evidence="5 6" id="KW-0472">Membrane</keyword>
<comment type="subcellular location">
    <subcellularLocation>
        <location evidence="1 6">Membrane</location>
        <topology evidence="1 6">Multi-pass membrane protein</topology>
    </subcellularLocation>
</comment>
<evidence type="ECO:0000256" key="2">
    <source>
        <dbReference type="ARBA" id="ARBA00009825"/>
    </source>
</evidence>
<evidence type="ECO:0000256" key="5">
    <source>
        <dbReference type="ARBA" id="ARBA00023136"/>
    </source>
</evidence>
<comment type="caution">
    <text evidence="6">Lacks conserved residue(s) required for the propagation of feature annotation.</text>
</comment>
<dbReference type="GO" id="GO:0006487">
    <property type="term" value="P:protein N-linked glycosylation"/>
    <property type="evidence" value="ECO:0007669"/>
    <property type="project" value="UniProtKB-UniRule"/>
</dbReference>
<comment type="subunit">
    <text evidence="6">Component of the oligosaccharyltransferase (OST) complex.</text>
</comment>
<keyword evidence="4 6" id="KW-1133">Transmembrane helix</keyword>
<evidence type="ECO:0000256" key="3">
    <source>
        <dbReference type="ARBA" id="ARBA00022692"/>
    </source>
</evidence>
<evidence type="ECO:0000313" key="7">
    <source>
        <dbReference type="EMBL" id="KNC79450.1"/>
    </source>
</evidence>
<keyword evidence="3 6" id="KW-0812">Transmembrane</keyword>
<comment type="function">
    <text evidence="6">Subunit of the oligosaccharyl transferase (OST) complex that catalyzes the initial transfer of a defined glycan (Glc(3)Man(9)GlcNAc(2) in eukaryotes) from the lipid carrier dolichol-pyrophosphate to an asparagine residue within an Asn-X-Ser/Thr consensus motif in nascent polypeptide chains, the first step in protein N-glycosylation. N-glycosylation occurs cotranslationally and the complex associates with the Sec61 complex at the channel-forming translocon complex that mediates protein translocation across the endoplasmic reticulum (ER). All subunits are required for a maximal enzyme activity.</text>
</comment>
<protein>
    <recommendedName>
        <fullName evidence="6">Dolichyl-diphosphooligosaccharide-protein glycosyltransferase subunit OST5</fullName>
    </recommendedName>
</protein>
<dbReference type="Pfam" id="PF05251">
    <property type="entry name" value="Ost5"/>
    <property type="match status" value="1"/>
</dbReference>
<organism evidence="7 8">
    <name type="scientific">Sphaeroforma arctica JP610</name>
    <dbReference type="NCBI Taxonomy" id="667725"/>
    <lineage>
        <taxon>Eukaryota</taxon>
        <taxon>Ichthyosporea</taxon>
        <taxon>Ichthyophonida</taxon>
        <taxon>Sphaeroforma</taxon>
    </lineage>
</organism>
<dbReference type="EMBL" id="KQ242303">
    <property type="protein sequence ID" value="KNC79450.1"/>
    <property type="molecule type" value="Genomic_DNA"/>
</dbReference>
<accession>A0A0L0FRQ4</accession>
<evidence type="ECO:0000313" key="8">
    <source>
        <dbReference type="Proteomes" id="UP000054560"/>
    </source>
</evidence>
<dbReference type="RefSeq" id="XP_014153352.1">
    <property type="nucleotide sequence ID" value="XM_014297877.1"/>
</dbReference>